<comment type="caution">
    <text evidence="2">The sequence shown here is derived from an EMBL/GenBank/DDBJ whole genome shotgun (WGS) entry which is preliminary data.</text>
</comment>
<name>A0A8H6FFE0_9LECA</name>
<accession>A0A8H6FFE0</accession>
<dbReference type="GeneID" id="59338226"/>
<evidence type="ECO:0000313" key="3">
    <source>
        <dbReference type="Proteomes" id="UP000593566"/>
    </source>
</evidence>
<gene>
    <name evidence="2" type="ORF">HO133_009831</name>
</gene>
<sequence length="460" mass="51022">MSLAAKHIAELFLRIRSTTSPPQCSSTLTPVSTTSTVDTWAENSVISSPAPFSSSYVGRSFGHVRSTSTPAVDVASLRRYGNPNYRTRPVYLTQPSQCPNAVLPILPDFASSELYVPVPTEYRDLTPELCLDGPTTTVMEYLTGPNPAVDLVDKVSTSIGHHMHCWWDIRNLVDWEDFSLDTIVAIPDFSYSEESSGLLNVPIPAAALPKPHGSQSIVQPSNERGLQDVITTFYAAKINAALKTCQGHQHYITMVPQRNREDGPFYVSAYANDETHALGRGRVVGLVKTYEAWNSSMSKEKNSKQTLYLAGLSHLHRLLRESNTRYGFIMTEIELVCVRMGTEEGKPYFGYLELAPPIRLSEQTGLTACLALWYLHMLAGDAPLEGQRGYRIDVGPPGPPPGSSGLLSRQHVRKPGPEGRDGWMQRVQEGEKRSARRTRGWVFPEEPFSIKERQAMKAGR</sequence>
<feature type="region of interest" description="Disordered" evidence="1">
    <location>
        <begin position="389"/>
        <end position="440"/>
    </location>
</feature>
<dbReference type="RefSeq" id="XP_037154538.1">
    <property type="nucleotide sequence ID" value="XM_037300690.1"/>
</dbReference>
<evidence type="ECO:0000256" key="1">
    <source>
        <dbReference type="SAM" id="MobiDB-lite"/>
    </source>
</evidence>
<reference evidence="2 3" key="1">
    <citation type="journal article" date="2020" name="Genomics">
        <title>Complete, high-quality genomes from long-read metagenomic sequencing of two wolf lichen thalli reveals enigmatic genome architecture.</title>
        <authorList>
            <person name="McKenzie S.K."/>
            <person name="Walston R.F."/>
            <person name="Allen J.L."/>
        </authorList>
    </citation>
    <scope>NUCLEOTIDE SEQUENCE [LARGE SCALE GENOMIC DNA]</scope>
    <source>
        <strain evidence="2">WasteWater1</strain>
    </source>
</reference>
<organism evidence="2 3">
    <name type="scientific">Letharia lupina</name>
    <dbReference type="NCBI Taxonomy" id="560253"/>
    <lineage>
        <taxon>Eukaryota</taxon>
        <taxon>Fungi</taxon>
        <taxon>Dikarya</taxon>
        <taxon>Ascomycota</taxon>
        <taxon>Pezizomycotina</taxon>
        <taxon>Lecanoromycetes</taxon>
        <taxon>OSLEUM clade</taxon>
        <taxon>Lecanoromycetidae</taxon>
        <taxon>Lecanorales</taxon>
        <taxon>Lecanorineae</taxon>
        <taxon>Parmeliaceae</taxon>
        <taxon>Letharia</taxon>
    </lineage>
</organism>
<dbReference type="EMBL" id="JACCJB010000007">
    <property type="protein sequence ID" value="KAF6225829.1"/>
    <property type="molecule type" value="Genomic_DNA"/>
</dbReference>
<evidence type="ECO:0008006" key="4">
    <source>
        <dbReference type="Google" id="ProtNLM"/>
    </source>
</evidence>
<dbReference type="Proteomes" id="UP000593566">
    <property type="component" value="Unassembled WGS sequence"/>
</dbReference>
<feature type="compositionally biased region" description="Basic and acidic residues" evidence="1">
    <location>
        <begin position="415"/>
        <end position="433"/>
    </location>
</feature>
<evidence type="ECO:0000313" key="2">
    <source>
        <dbReference type="EMBL" id="KAF6225829.1"/>
    </source>
</evidence>
<keyword evidence="3" id="KW-1185">Reference proteome</keyword>
<dbReference type="AlphaFoldDB" id="A0A8H6FFE0"/>
<proteinExistence type="predicted"/>
<protein>
    <recommendedName>
        <fullName evidence="4">Sialidase</fullName>
    </recommendedName>
</protein>